<protein>
    <submittedName>
        <fullName evidence="3">Alpha/beta fold hydrolase</fullName>
    </submittedName>
</protein>
<name>A0ABT8FK98_9ACTN</name>
<dbReference type="PANTHER" id="PTHR46118:SF4">
    <property type="entry name" value="PROTEIN ABHD11"/>
    <property type="match status" value="1"/>
</dbReference>
<dbReference type="InterPro" id="IPR000073">
    <property type="entry name" value="AB_hydrolase_1"/>
</dbReference>
<comment type="caution">
    <text evidence="3">The sequence shown here is derived from an EMBL/GenBank/DDBJ whole genome shotgun (WGS) entry which is preliminary data.</text>
</comment>
<organism evidence="3 4">
    <name type="scientific">Nocardioides oceani</name>
    <dbReference type="NCBI Taxonomy" id="3058369"/>
    <lineage>
        <taxon>Bacteria</taxon>
        <taxon>Bacillati</taxon>
        <taxon>Actinomycetota</taxon>
        <taxon>Actinomycetes</taxon>
        <taxon>Propionibacteriales</taxon>
        <taxon>Nocardioidaceae</taxon>
        <taxon>Nocardioides</taxon>
    </lineage>
</organism>
<dbReference type="InterPro" id="IPR029058">
    <property type="entry name" value="AB_hydrolase_fold"/>
</dbReference>
<sequence>MSSQPERPIHDVEIGGPGGARTVFLHGLFGQGKNFTQAAKALEPDLDSLLVDLPNHGRSRWTESVDYVHVADAVAAHLREGFAADGPVHVVGHSMGGKVAMVLALRHPDLVGRLVVVDISPSRNAGTGEFEHLLDSLARLDLDAVERRADADRLLATDIPDERVRGFLLQNLRSADGGFRWQANLALLRAELPTIGGFPDAAELGDGTFDHPVLWLAGERSPYIRPEHDATMRALFPRTRLVTIKGAGHWVHSEQPEAFVSALRVFLTA</sequence>
<dbReference type="GO" id="GO:0016787">
    <property type="term" value="F:hydrolase activity"/>
    <property type="evidence" value="ECO:0007669"/>
    <property type="project" value="UniProtKB-KW"/>
</dbReference>
<keyword evidence="4" id="KW-1185">Reference proteome</keyword>
<proteinExistence type="predicted"/>
<dbReference type="Proteomes" id="UP001168620">
    <property type="component" value="Unassembled WGS sequence"/>
</dbReference>
<gene>
    <name evidence="3" type="ORF">QWY28_19195</name>
</gene>
<dbReference type="RefSeq" id="WP_300954233.1">
    <property type="nucleotide sequence ID" value="NZ_JAUHJQ010000010.1"/>
</dbReference>
<dbReference type="Gene3D" id="3.40.50.1820">
    <property type="entry name" value="alpha/beta hydrolase"/>
    <property type="match status" value="1"/>
</dbReference>
<dbReference type="EMBL" id="JAUHJQ010000010">
    <property type="protein sequence ID" value="MDN4175099.1"/>
    <property type="molecule type" value="Genomic_DNA"/>
</dbReference>
<evidence type="ECO:0000313" key="4">
    <source>
        <dbReference type="Proteomes" id="UP001168620"/>
    </source>
</evidence>
<evidence type="ECO:0000313" key="3">
    <source>
        <dbReference type="EMBL" id="MDN4175099.1"/>
    </source>
</evidence>
<keyword evidence="1 3" id="KW-0378">Hydrolase</keyword>
<dbReference type="PRINTS" id="PR00111">
    <property type="entry name" value="ABHYDROLASE"/>
</dbReference>
<reference evidence="3" key="1">
    <citation type="submission" date="2023-06" db="EMBL/GenBank/DDBJ databases">
        <title>Draft genome sequence of Nocardioides sp. SOB77.</title>
        <authorList>
            <person name="Zhang G."/>
        </authorList>
    </citation>
    <scope>NUCLEOTIDE SEQUENCE</scope>
    <source>
        <strain evidence="3">SOB77</strain>
    </source>
</reference>
<dbReference type="SUPFAM" id="SSF53474">
    <property type="entry name" value="alpha/beta-Hydrolases"/>
    <property type="match status" value="1"/>
</dbReference>
<dbReference type="PANTHER" id="PTHR46118">
    <property type="entry name" value="PROTEIN ABHD11"/>
    <property type="match status" value="1"/>
</dbReference>
<accession>A0ABT8FK98</accession>
<evidence type="ECO:0000259" key="2">
    <source>
        <dbReference type="Pfam" id="PF00561"/>
    </source>
</evidence>
<dbReference type="Pfam" id="PF00561">
    <property type="entry name" value="Abhydrolase_1"/>
    <property type="match status" value="1"/>
</dbReference>
<evidence type="ECO:0000256" key="1">
    <source>
        <dbReference type="ARBA" id="ARBA00022801"/>
    </source>
</evidence>
<feature type="domain" description="AB hydrolase-1" evidence="2">
    <location>
        <begin position="23"/>
        <end position="255"/>
    </location>
</feature>